<dbReference type="InterPro" id="IPR041223">
    <property type="entry name" value="ApeA_NTD"/>
</dbReference>
<evidence type="ECO:0000259" key="2">
    <source>
        <dbReference type="Pfam" id="PF18862"/>
    </source>
</evidence>
<feature type="domain" description="ApeA N-terminal" evidence="2">
    <location>
        <begin position="7"/>
        <end position="266"/>
    </location>
</feature>
<protein>
    <recommendedName>
        <fullName evidence="5">ApeA N-terminal domain-containing protein</fullName>
    </recommendedName>
</protein>
<dbReference type="RefSeq" id="WP_219294265.1">
    <property type="nucleotide sequence ID" value="NZ_RPHB01000016.1"/>
</dbReference>
<comment type="caution">
    <text evidence="3">The sequence shown here is derived from an EMBL/GenBank/DDBJ whole genome shotgun (WGS) entry which is preliminary data.</text>
</comment>
<dbReference type="Pfam" id="PF18862">
    <property type="entry name" value="ApeA_NTD1"/>
    <property type="match status" value="1"/>
</dbReference>
<dbReference type="Proteomes" id="UP000727490">
    <property type="component" value="Unassembled WGS sequence"/>
</dbReference>
<dbReference type="EMBL" id="RPHB01000016">
    <property type="protein sequence ID" value="MBW3470448.1"/>
    <property type="molecule type" value="Genomic_DNA"/>
</dbReference>
<organism evidence="3 4">
    <name type="scientific">Arthrospiribacter ruber</name>
    <dbReference type="NCBI Taxonomy" id="2487934"/>
    <lineage>
        <taxon>Bacteria</taxon>
        <taxon>Pseudomonadati</taxon>
        <taxon>Bacteroidota</taxon>
        <taxon>Cytophagia</taxon>
        <taxon>Cytophagales</taxon>
        <taxon>Cyclobacteriaceae</taxon>
        <taxon>Arthrospiribacter</taxon>
    </lineage>
</organism>
<evidence type="ECO:0000313" key="4">
    <source>
        <dbReference type="Proteomes" id="UP000727490"/>
    </source>
</evidence>
<evidence type="ECO:0008006" key="5">
    <source>
        <dbReference type="Google" id="ProtNLM"/>
    </source>
</evidence>
<reference evidence="3 4" key="1">
    <citation type="journal article" date="2020" name="Syst. Appl. Microbiol.">
        <title>Arthrospiribacter ruber gen. nov., sp. nov., a novel bacterium isolated from Arthrospira cultures.</title>
        <authorList>
            <person name="Waleron M."/>
            <person name="Misztak A."/>
            <person name="Waleron M.M."/>
            <person name="Furmaniak M."/>
            <person name="Mrozik A."/>
            <person name="Waleron K."/>
        </authorList>
    </citation>
    <scope>NUCLEOTIDE SEQUENCE [LARGE SCALE GENOMIC DNA]</scope>
    <source>
        <strain evidence="3 4">DPMB0001</strain>
    </source>
</reference>
<proteinExistence type="predicted"/>
<sequence length="458" mass="54298">MKYNKNYKGEFFIAGEDKNIVFGVLKFLNGTAYIDLFGHFYSRKNHKSTVEIIYGHLDNGESCIFCNCTLKPPHPFHRTNFVNFDYFIYAPTHIITRDSGKKIEFNAINFRLDYLTSWTGLDFFESFYEGDKIAGVKRIVQNLDDLILYNDDNYELRITHAHTVPIINPYSNYTLEQESWLYCDLKGTLNFHEIFDFLLEIEQLFILMMGTNTVITTPITLYSTEEKSHYCYRNTRNVRFEPLNNSESNPLTHEFFIDLNSLKDQTELKSFFESWKKVRLKYEYSVLKIVESLSNTSKNHESTFLNLVFALEKLIEKDMPSKNDVKELSNKDERHIAILERENIPKNTINYLKAKIKKVNRRTLKDKVSDYLKEYEKHSLELWKLDYDLFINKLVDSRNHLAHLCNKCEYRMELKEYPNFNRGLLKILLVILFNKLGIGSEYTMKVVNRNQLLELKEK</sequence>
<evidence type="ECO:0000313" key="3">
    <source>
        <dbReference type="EMBL" id="MBW3470448.1"/>
    </source>
</evidence>
<evidence type="ECO:0000259" key="1">
    <source>
        <dbReference type="Pfam" id="PF18739"/>
    </source>
</evidence>
<keyword evidence="4" id="KW-1185">Reference proteome</keyword>
<name>A0A951J741_9BACT</name>
<dbReference type="AlphaFoldDB" id="A0A951J741"/>
<gene>
    <name evidence="3" type="ORF">EGN73_21960</name>
</gene>
<accession>A0A951J741</accession>
<feature type="domain" description="Apea-like HEPN" evidence="1">
    <location>
        <begin position="305"/>
        <end position="440"/>
    </location>
</feature>
<dbReference type="Pfam" id="PF18739">
    <property type="entry name" value="HEPN_Apea"/>
    <property type="match status" value="1"/>
</dbReference>
<dbReference type="InterPro" id="IPR041229">
    <property type="entry name" value="HEPN_Apea"/>
</dbReference>